<dbReference type="AlphaFoldDB" id="A0AAU6Q0X1"/>
<organism evidence="1">
    <name type="scientific">Deinococcus sp. VB142</name>
    <dbReference type="NCBI Taxonomy" id="3112952"/>
    <lineage>
        <taxon>Bacteria</taxon>
        <taxon>Thermotogati</taxon>
        <taxon>Deinococcota</taxon>
        <taxon>Deinococci</taxon>
        <taxon>Deinococcales</taxon>
        <taxon>Deinococcaceae</taxon>
        <taxon>Deinococcus</taxon>
    </lineage>
</organism>
<reference evidence="1" key="1">
    <citation type="submission" date="2024-03" db="EMBL/GenBank/DDBJ databases">
        <title>Deinococcus weizhi sp. nov., isolated from human skin.</title>
        <authorList>
            <person name="Wei Z."/>
            <person name="Tian F."/>
            <person name="Yang C."/>
            <person name="Xin L.T."/>
            <person name="Wen Z.J."/>
            <person name="Lan K.C."/>
            <person name="Yu L."/>
            <person name="Zhe W."/>
            <person name="Dan F.D."/>
            <person name="Jun W."/>
            <person name="Rui Z."/>
            <person name="Yong X.J."/>
            <person name="Ting Y."/>
            <person name="Wei X."/>
            <person name="Xu Z.G."/>
            <person name="Xin Z."/>
            <person name="Dong F.G."/>
            <person name="Ni X.M."/>
            <person name="Zheng M.G."/>
            <person name="Chun Y."/>
            <person name="Qian W.X."/>
        </authorList>
    </citation>
    <scope>NUCLEOTIDE SEQUENCE</scope>
    <source>
        <strain evidence="1">VB142</strain>
    </source>
</reference>
<sequence>MPKSTTSTPANPYAEWFEQLRAEYGEQLGAMPLPDGLPEHLRGLIERGDEEAIQFMVKLAWQLGAQVGYAAGRREEGRVQMPQPPRSKVQA</sequence>
<evidence type="ECO:0000313" key="1">
    <source>
        <dbReference type="EMBL" id="WYF44246.1"/>
    </source>
</evidence>
<dbReference type="RefSeq" id="WP_339095466.1">
    <property type="nucleotide sequence ID" value="NZ_CP149782.1"/>
</dbReference>
<protein>
    <submittedName>
        <fullName evidence="1">DdrH</fullName>
    </submittedName>
</protein>
<accession>A0AAU6Q0X1</accession>
<dbReference type="EMBL" id="CP149782">
    <property type="protein sequence ID" value="WYF44246.1"/>
    <property type="molecule type" value="Genomic_DNA"/>
</dbReference>
<gene>
    <name evidence="1" type="ORF">WDJ50_12715</name>
</gene>
<name>A0AAU6Q0X1_9DEIO</name>
<proteinExistence type="predicted"/>